<sequence>MDESNKIVDFSERVTYVEQDGGEEGIFWDVEDFPFPVNSTPDEIYKKIVSCLKEMGSEPFHKKKKKGSEPGRTTVWAYVDENKNETWGKRGGEFLSKKTWESRIYFLPGGDDKPSRRNRMLIDILLWELDHPAPASLIVVSDRVRGDKEFFGRVRSLTVDIYDVEVIAPPTRPVVPESFLSGRDCC</sequence>
<reference evidence="1 2" key="1">
    <citation type="submission" date="2022-03" db="EMBL/GenBank/DDBJ databases">
        <authorList>
            <person name="Macdonald S."/>
            <person name="Ahmed S."/>
            <person name="Newling K."/>
        </authorList>
    </citation>
    <scope>NUCLEOTIDE SEQUENCE [LARGE SCALE GENOMIC DNA]</scope>
</reference>
<dbReference type="PANTHER" id="PTHR14379:SF59">
    <property type="entry name" value="NYN DOMAIN-CONTAINING PROTEIN"/>
    <property type="match status" value="1"/>
</dbReference>
<evidence type="ECO:0000313" key="1">
    <source>
        <dbReference type="EMBL" id="CAH8383716.1"/>
    </source>
</evidence>
<dbReference type="Proteomes" id="UP001642260">
    <property type="component" value="Unassembled WGS sequence"/>
</dbReference>
<evidence type="ECO:0008006" key="3">
    <source>
        <dbReference type="Google" id="ProtNLM"/>
    </source>
</evidence>
<name>A0ABC8LJD6_ERUVS</name>
<proteinExistence type="predicted"/>
<evidence type="ECO:0000313" key="2">
    <source>
        <dbReference type="Proteomes" id="UP001642260"/>
    </source>
</evidence>
<accession>A0ABC8LJD6</accession>
<organism evidence="1 2">
    <name type="scientific">Eruca vesicaria subsp. sativa</name>
    <name type="common">Garden rocket</name>
    <name type="synonym">Eruca sativa</name>
    <dbReference type="NCBI Taxonomy" id="29727"/>
    <lineage>
        <taxon>Eukaryota</taxon>
        <taxon>Viridiplantae</taxon>
        <taxon>Streptophyta</taxon>
        <taxon>Embryophyta</taxon>
        <taxon>Tracheophyta</taxon>
        <taxon>Spermatophyta</taxon>
        <taxon>Magnoliopsida</taxon>
        <taxon>eudicotyledons</taxon>
        <taxon>Gunneridae</taxon>
        <taxon>Pentapetalae</taxon>
        <taxon>rosids</taxon>
        <taxon>malvids</taxon>
        <taxon>Brassicales</taxon>
        <taxon>Brassicaceae</taxon>
        <taxon>Brassiceae</taxon>
        <taxon>Eruca</taxon>
    </lineage>
</organism>
<dbReference type="PANTHER" id="PTHR14379">
    <property type="entry name" value="LIMKAIN B LKAP"/>
    <property type="match status" value="1"/>
</dbReference>
<keyword evidence="2" id="KW-1185">Reference proteome</keyword>
<dbReference type="EMBL" id="CAKOAT010597375">
    <property type="protein sequence ID" value="CAH8383716.1"/>
    <property type="molecule type" value="Genomic_DNA"/>
</dbReference>
<comment type="caution">
    <text evidence="1">The sequence shown here is derived from an EMBL/GenBank/DDBJ whole genome shotgun (WGS) entry which is preliminary data.</text>
</comment>
<dbReference type="InterPro" id="IPR024768">
    <property type="entry name" value="Marf1"/>
</dbReference>
<gene>
    <name evidence="1" type="ORF">ERUC_LOCUS36199</name>
</gene>
<protein>
    <recommendedName>
        <fullName evidence="3">NYN domain-containing protein</fullName>
    </recommendedName>
</protein>
<dbReference type="AlphaFoldDB" id="A0ABC8LJD6"/>